<keyword evidence="3" id="KW-1185">Reference proteome</keyword>
<dbReference type="EMBL" id="BBIO01000002">
    <property type="protein sequence ID" value="GAK44181.1"/>
    <property type="molecule type" value="Genomic_DNA"/>
</dbReference>
<evidence type="ECO:0000313" key="3">
    <source>
        <dbReference type="Proteomes" id="UP000028702"/>
    </source>
</evidence>
<feature type="chain" id="PRO_5001754856" evidence="1">
    <location>
        <begin position="27"/>
        <end position="119"/>
    </location>
</feature>
<feature type="signal peptide" evidence="1">
    <location>
        <begin position="1"/>
        <end position="26"/>
    </location>
</feature>
<keyword evidence="1" id="KW-0732">Signal</keyword>
<dbReference type="eggNOG" id="ENOG50346KF">
    <property type="taxonomic scope" value="Bacteria"/>
</dbReference>
<dbReference type="AlphaFoldDB" id="A0A081B813"/>
<dbReference type="Proteomes" id="UP000028702">
    <property type="component" value="Unassembled WGS sequence"/>
</dbReference>
<accession>A0A081B813</accession>
<evidence type="ECO:0000313" key="2">
    <source>
        <dbReference type="EMBL" id="GAK44181.1"/>
    </source>
</evidence>
<protein>
    <submittedName>
        <fullName evidence="2">Conserved protein</fullName>
    </submittedName>
</protein>
<name>A0A081B813_9HYPH</name>
<sequence>MRGAGGLVFASSLLATILFAAPLAHAERVTATGTRVENDTFGTANIWGRSLDLPEAGKIVRVMGGTYGFQLVNKQGDVVGDFLFPDDAVGFELPAGSYALRPLICRIHRHHHVEVTVEY</sequence>
<organism evidence="2 3">
    <name type="scientific">Tepidicaulis marinus</name>
    <dbReference type="NCBI Taxonomy" id="1333998"/>
    <lineage>
        <taxon>Bacteria</taxon>
        <taxon>Pseudomonadati</taxon>
        <taxon>Pseudomonadota</taxon>
        <taxon>Alphaproteobacteria</taxon>
        <taxon>Hyphomicrobiales</taxon>
        <taxon>Parvibaculaceae</taxon>
        <taxon>Tepidicaulis</taxon>
    </lineage>
</organism>
<proteinExistence type="predicted"/>
<reference evidence="2 3" key="1">
    <citation type="submission" date="2014-07" db="EMBL/GenBank/DDBJ databases">
        <title>Tepidicaulis marinum gen. nov., sp. nov., a novel marine bacterium denitrifying nitrate to nitrous oxide strictly under microaerobic conditions.</title>
        <authorList>
            <person name="Takeuchi M."/>
            <person name="Yamagishi T."/>
            <person name="Kamagata Y."/>
            <person name="Oshima K."/>
            <person name="Hattori M."/>
            <person name="Katayama T."/>
            <person name="Hanada S."/>
            <person name="Tamaki H."/>
            <person name="Marumo K."/>
            <person name="Maeda H."/>
            <person name="Nedachi M."/>
            <person name="Iwasaki W."/>
            <person name="Suwa Y."/>
            <person name="Sakata S."/>
        </authorList>
    </citation>
    <scope>NUCLEOTIDE SEQUENCE [LARGE SCALE GENOMIC DNA]</scope>
    <source>
        <strain evidence="2 3">MA2</strain>
    </source>
</reference>
<gene>
    <name evidence="2" type="ORF">M2A_0680</name>
</gene>
<evidence type="ECO:0000256" key="1">
    <source>
        <dbReference type="SAM" id="SignalP"/>
    </source>
</evidence>
<comment type="caution">
    <text evidence="2">The sequence shown here is derived from an EMBL/GenBank/DDBJ whole genome shotgun (WGS) entry which is preliminary data.</text>
</comment>